<keyword evidence="1" id="KW-1133">Transmembrane helix</keyword>
<proteinExistence type="predicted"/>
<evidence type="ECO:0000259" key="2">
    <source>
        <dbReference type="Pfam" id="PF23636"/>
    </source>
</evidence>
<gene>
    <name evidence="3" type="ORF">DWB77_00492</name>
</gene>
<dbReference type="InterPro" id="IPR055568">
    <property type="entry name" value="DUF7144"/>
</dbReference>
<dbReference type="AlphaFoldDB" id="A0A387H3W0"/>
<keyword evidence="4" id="KW-1185">Reference proteome</keyword>
<protein>
    <recommendedName>
        <fullName evidence="2">DUF7144 domain-containing protein</fullName>
    </recommendedName>
</protein>
<evidence type="ECO:0000313" key="3">
    <source>
        <dbReference type="EMBL" id="AYG78385.1"/>
    </source>
</evidence>
<evidence type="ECO:0000313" key="4">
    <source>
        <dbReference type="Proteomes" id="UP000271554"/>
    </source>
</evidence>
<feature type="domain" description="DUF7144" evidence="2">
    <location>
        <begin position="1"/>
        <end position="69"/>
    </location>
</feature>
<sequence>MGWIHLVLGVLLLVTGLGLLAGPAPWARLTAPVLASVSVIADFFFLPYQPWWALVGIALGIFVIWALTRR</sequence>
<evidence type="ECO:0000256" key="1">
    <source>
        <dbReference type="SAM" id="Phobius"/>
    </source>
</evidence>
<keyword evidence="1" id="KW-0472">Membrane</keyword>
<feature type="transmembrane region" description="Helical" evidence="1">
    <location>
        <begin position="51"/>
        <end position="68"/>
    </location>
</feature>
<accession>A0A387H3W0</accession>
<dbReference type="Proteomes" id="UP000271554">
    <property type="component" value="Chromosome"/>
</dbReference>
<keyword evidence="1" id="KW-0812">Transmembrane</keyword>
<dbReference type="Pfam" id="PF23636">
    <property type="entry name" value="DUF7144"/>
    <property type="match status" value="1"/>
</dbReference>
<dbReference type="KEGG" id="shun:DWB77_00492"/>
<reference evidence="3 4" key="1">
    <citation type="submission" date="2018-10" db="EMBL/GenBank/DDBJ databases">
        <title>Relationship between Morphology and Antimicrobial Activity in Streptomyces.</title>
        <authorList>
            <person name="Kang H.J."/>
            <person name="Kim S.B."/>
        </authorList>
    </citation>
    <scope>NUCLEOTIDE SEQUENCE [LARGE SCALE GENOMIC DNA]</scope>
    <source>
        <strain evidence="3 4">BH38</strain>
    </source>
</reference>
<name>A0A387H3W0_9ACTN</name>
<organism evidence="3 4">
    <name type="scientific">Streptomyces hundungensis</name>
    <dbReference type="NCBI Taxonomy" id="1077946"/>
    <lineage>
        <taxon>Bacteria</taxon>
        <taxon>Bacillati</taxon>
        <taxon>Actinomycetota</taxon>
        <taxon>Actinomycetes</taxon>
        <taxon>Kitasatosporales</taxon>
        <taxon>Streptomycetaceae</taxon>
        <taxon>Streptomyces</taxon>
    </lineage>
</organism>
<dbReference type="EMBL" id="CP032698">
    <property type="protein sequence ID" value="AYG78385.1"/>
    <property type="molecule type" value="Genomic_DNA"/>
</dbReference>